<dbReference type="GO" id="GO:0005739">
    <property type="term" value="C:mitochondrion"/>
    <property type="evidence" value="ECO:0007669"/>
    <property type="project" value="UniProtKB-SubCell"/>
</dbReference>
<evidence type="ECO:0000256" key="7">
    <source>
        <dbReference type="ARBA" id="ARBA00022832"/>
    </source>
</evidence>
<reference evidence="15" key="1">
    <citation type="submission" date="2020-06" db="EMBL/GenBank/DDBJ databases">
        <title>WGS assembly of Ceratodon purpureus strain R40.</title>
        <authorList>
            <person name="Carey S.B."/>
            <person name="Jenkins J."/>
            <person name="Shu S."/>
            <person name="Lovell J.T."/>
            <person name="Sreedasyam A."/>
            <person name="Maumus F."/>
            <person name="Tiley G.P."/>
            <person name="Fernandez-Pozo N."/>
            <person name="Barry K."/>
            <person name="Chen C."/>
            <person name="Wang M."/>
            <person name="Lipzen A."/>
            <person name="Daum C."/>
            <person name="Saski C.A."/>
            <person name="Payton A.C."/>
            <person name="Mcbreen J.C."/>
            <person name="Conrad R.E."/>
            <person name="Kollar L.M."/>
            <person name="Olsson S."/>
            <person name="Huttunen S."/>
            <person name="Landis J.B."/>
            <person name="Wickett N.J."/>
            <person name="Johnson M.G."/>
            <person name="Rensing S.A."/>
            <person name="Grimwood J."/>
            <person name="Schmutz J."/>
            <person name="Mcdaniel S.F."/>
        </authorList>
    </citation>
    <scope>NUCLEOTIDE SEQUENCE</scope>
    <source>
        <strain evidence="15">R40</strain>
    </source>
</reference>
<feature type="compositionally biased region" description="Basic and acidic residues" evidence="13">
    <location>
        <begin position="62"/>
        <end position="72"/>
    </location>
</feature>
<evidence type="ECO:0000256" key="4">
    <source>
        <dbReference type="ARBA" id="ARBA00022450"/>
    </source>
</evidence>
<comment type="subcellular location">
    <subcellularLocation>
        <location evidence="1">Mitochondrion</location>
    </subcellularLocation>
</comment>
<evidence type="ECO:0000256" key="11">
    <source>
        <dbReference type="ARBA" id="ARBA00023128"/>
    </source>
</evidence>
<dbReference type="SUPFAM" id="SSF47336">
    <property type="entry name" value="ACP-like"/>
    <property type="match status" value="1"/>
</dbReference>
<dbReference type="GO" id="GO:0000035">
    <property type="term" value="F:acyl binding"/>
    <property type="evidence" value="ECO:0007669"/>
    <property type="project" value="TreeGrafter"/>
</dbReference>
<comment type="similarity">
    <text evidence="2">Belongs to the acyl carrier protein (ACP) family.</text>
</comment>
<accession>A0A8T0H4F7</accession>
<evidence type="ECO:0000313" key="16">
    <source>
        <dbReference type="Proteomes" id="UP000822688"/>
    </source>
</evidence>
<dbReference type="InterPro" id="IPR003231">
    <property type="entry name" value="ACP"/>
</dbReference>
<evidence type="ECO:0000256" key="2">
    <source>
        <dbReference type="ARBA" id="ARBA00010930"/>
    </source>
</evidence>
<keyword evidence="3" id="KW-0813">Transport</keyword>
<evidence type="ECO:0000313" key="15">
    <source>
        <dbReference type="EMBL" id="KAG0566133.1"/>
    </source>
</evidence>
<evidence type="ECO:0000256" key="6">
    <source>
        <dbReference type="ARBA" id="ARBA00022553"/>
    </source>
</evidence>
<dbReference type="GO" id="GO:0000036">
    <property type="term" value="F:acyl carrier activity"/>
    <property type="evidence" value="ECO:0007669"/>
    <property type="project" value="TreeGrafter"/>
</dbReference>
<keyword evidence="5" id="KW-0444">Lipid biosynthesis</keyword>
<dbReference type="EMBL" id="CM026428">
    <property type="protein sequence ID" value="KAG0566133.1"/>
    <property type="molecule type" value="Genomic_DNA"/>
</dbReference>
<dbReference type="Proteomes" id="UP000822688">
    <property type="component" value="Chromosome 7"/>
</dbReference>
<proteinExistence type="inferred from homology"/>
<protein>
    <recommendedName>
        <fullName evidence="14">Carrier domain-containing protein</fullName>
    </recommendedName>
</protein>
<evidence type="ECO:0000256" key="5">
    <source>
        <dbReference type="ARBA" id="ARBA00022516"/>
    </source>
</evidence>
<name>A0A8T0H4F7_CERPU</name>
<keyword evidence="8" id="KW-0809">Transit peptide</keyword>
<evidence type="ECO:0000256" key="9">
    <source>
        <dbReference type="ARBA" id="ARBA00022982"/>
    </source>
</evidence>
<keyword evidence="12" id="KW-0275">Fatty acid biosynthesis</keyword>
<keyword evidence="6" id="KW-0597">Phosphoprotein</keyword>
<organism evidence="15 16">
    <name type="scientific">Ceratodon purpureus</name>
    <name type="common">Fire moss</name>
    <name type="synonym">Dicranum purpureum</name>
    <dbReference type="NCBI Taxonomy" id="3225"/>
    <lineage>
        <taxon>Eukaryota</taxon>
        <taxon>Viridiplantae</taxon>
        <taxon>Streptophyta</taxon>
        <taxon>Embryophyta</taxon>
        <taxon>Bryophyta</taxon>
        <taxon>Bryophytina</taxon>
        <taxon>Bryopsida</taxon>
        <taxon>Dicranidae</taxon>
        <taxon>Pseudoditrichales</taxon>
        <taxon>Ditrichaceae</taxon>
        <taxon>Ceratodon</taxon>
    </lineage>
</organism>
<dbReference type="AlphaFoldDB" id="A0A8T0H4F7"/>
<keyword evidence="11" id="KW-0496">Mitochondrion</keyword>
<dbReference type="PANTHER" id="PTHR20863:SF28">
    <property type="entry name" value="ACYL CARRIER PROTEIN, MITOCHONDRIAL"/>
    <property type="match status" value="1"/>
</dbReference>
<evidence type="ECO:0000256" key="1">
    <source>
        <dbReference type="ARBA" id="ARBA00004173"/>
    </source>
</evidence>
<keyword evidence="9" id="KW-0249">Electron transport</keyword>
<gene>
    <name evidence="15" type="ORF">KC19_7G040500</name>
</gene>
<comment type="caution">
    <text evidence="15">The sequence shown here is derived from an EMBL/GenBank/DDBJ whole genome shotgun (WGS) entry which is preliminary data.</text>
</comment>
<dbReference type="PANTHER" id="PTHR20863">
    <property type="entry name" value="ACYL CARRIER PROTEIN"/>
    <property type="match status" value="1"/>
</dbReference>
<feature type="domain" description="Carrier" evidence="14">
    <location>
        <begin position="79"/>
        <end position="154"/>
    </location>
</feature>
<evidence type="ECO:0000256" key="10">
    <source>
        <dbReference type="ARBA" id="ARBA00023098"/>
    </source>
</evidence>
<dbReference type="PROSITE" id="PS50075">
    <property type="entry name" value="CARRIER"/>
    <property type="match status" value="1"/>
</dbReference>
<keyword evidence="7" id="KW-0276">Fatty acid metabolism</keyword>
<dbReference type="InterPro" id="IPR036736">
    <property type="entry name" value="ACP-like_sf"/>
</dbReference>
<keyword evidence="10" id="KW-0443">Lipid metabolism</keyword>
<keyword evidence="16" id="KW-1185">Reference proteome</keyword>
<dbReference type="Gene3D" id="1.10.1200.10">
    <property type="entry name" value="ACP-like"/>
    <property type="match status" value="1"/>
</dbReference>
<evidence type="ECO:0000256" key="3">
    <source>
        <dbReference type="ARBA" id="ARBA00022448"/>
    </source>
</evidence>
<keyword evidence="4" id="KW-0596">Phosphopantetheine</keyword>
<evidence type="ECO:0000256" key="8">
    <source>
        <dbReference type="ARBA" id="ARBA00022946"/>
    </source>
</evidence>
<evidence type="ECO:0000259" key="14">
    <source>
        <dbReference type="PROSITE" id="PS50075"/>
    </source>
</evidence>
<evidence type="ECO:0000256" key="13">
    <source>
        <dbReference type="SAM" id="MobiDB-lite"/>
    </source>
</evidence>
<dbReference type="InterPro" id="IPR009081">
    <property type="entry name" value="PP-bd_ACP"/>
</dbReference>
<feature type="region of interest" description="Disordered" evidence="13">
    <location>
        <begin position="53"/>
        <end position="72"/>
    </location>
</feature>
<evidence type="ECO:0000256" key="12">
    <source>
        <dbReference type="ARBA" id="ARBA00023160"/>
    </source>
</evidence>
<sequence length="165" mass="18478">MTYGDCNGFAAGVRILETEIMQPGRPFLRSLQTTFLMHIKGKVHAEDGSLSSRLRRKSQRCTRPERVDSDPRAAPLERSDIVNRVLAAVKACSGVDAAKVTEHANFEDDLQLEKGDVVVLVLGMLKKYGLSLTYVEARRMTTCAEVIDYIESQICQEYSSDNEDY</sequence>